<gene>
    <name evidence="5" type="ORF">GCM10009107_64030</name>
</gene>
<keyword evidence="2" id="KW-0547">Nucleotide-binding</keyword>
<dbReference type="Gene3D" id="3.30.450.90">
    <property type="match status" value="1"/>
</dbReference>
<dbReference type="SUPFAM" id="SSF52540">
    <property type="entry name" value="P-loop containing nucleoside triphosphate hydrolases"/>
    <property type="match status" value="1"/>
</dbReference>
<dbReference type="PROSITE" id="PS00662">
    <property type="entry name" value="T2SP_E"/>
    <property type="match status" value="1"/>
</dbReference>
<dbReference type="InterPro" id="IPR001482">
    <property type="entry name" value="T2SS/T4SS_dom"/>
</dbReference>
<sequence>MSSPKTAPVPTASAVLAELSKARAADAGTVLDALRRQQPGWPWEALLPAHSGVRTSAGLADLVSLPTRLALPVGVAIVREGAGISFLAMADPWDDRALQRASAILGQALEPLAASADELARWHVLLDAASGAPAFPGPASAAPATSTSAGSANGSVIVDFVDRALLAAWRTGASDVHFECDRQGLTVKHRLDGVMAKFERLEGFQLAEEVISRLKVLSQLDITERRLPQDGRFRFRFEGREVDLRVSIMPSVFGEDAVLRLLDKSTLRSKGDDVTLDALGFDADSAFRLRHLARLPHGMLLVTGPTGSGKTTSVYAALSEINTGLEKIITIEDPVEYELPGVLQIPVNEKKGLTFARGLRSILRHDPDRILVGEIRDGETAEIAVQSALTGHLVFTTVHANSLFDVIGRFRHFGLDMFGFVSSLNGVVVQRLMRRLCQACATSAPPSAEEAAWWARHEATFGPMPAELPRAQGCQHCHGTGYRGRFVIAEVHVIGDHLRDRILGGAEVTELKRLAFEGDVGPAGKVQPLLQQAIRRIQQSQSTLEELFRVVGQV</sequence>
<dbReference type="PANTHER" id="PTHR30258:SF1">
    <property type="entry name" value="PROTEIN TRANSPORT PROTEIN HOFB HOMOLOG"/>
    <property type="match status" value="1"/>
</dbReference>
<dbReference type="PANTHER" id="PTHR30258">
    <property type="entry name" value="TYPE II SECRETION SYSTEM PROTEIN GSPE-RELATED"/>
    <property type="match status" value="1"/>
</dbReference>
<protein>
    <recommendedName>
        <fullName evidence="4">Bacterial type II secretion system protein E domain-containing protein</fullName>
    </recommendedName>
</protein>
<evidence type="ECO:0000256" key="1">
    <source>
        <dbReference type="ARBA" id="ARBA00006611"/>
    </source>
</evidence>
<evidence type="ECO:0000256" key="3">
    <source>
        <dbReference type="ARBA" id="ARBA00022840"/>
    </source>
</evidence>
<dbReference type="Pfam" id="PF00437">
    <property type="entry name" value="T2SSE"/>
    <property type="match status" value="1"/>
</dbReference>
<evidence type="ECO:0000259" key="4">
    <source>
        <dbReference type="PROSITE" id="PS00662"/>
    </source>
</evidence>
<proteinExistence type="inferred from homology"/>
<keyword evidence="3" id="KW-0067">ATP-binding</keyword>
<keyword evidence="6" id="KW-1185">Reference proteome</keyword>
<dbReference type="CDD" id="cd01129">
    <property type="entry name" value="PulE-GspE-like"/>
    <property type="match status" value="1"/>
</dbReference>
<evidence type="ECO:0000313" key="5">
    <source>
        <dbReference type="EMBL" id="GAA0771561.1"/>
    </source>
</evidence>
<evidence type="ECO:0000313" key="6">
    <source>
        <dbReference type="Proteomes" id="UP001500279"/>
    </source>
</evidence>
<accession>A0ABP3VWV7</accession>
<feature type="domain" description="Bacterial type II secretion system protein E" evidence="4">
    <location>
        <begin position="363"/>
        <end position="377"/>
    </location>
</feature>
<name>A0ABP3VWV7_9BURK</name>
<dbReference type="RefSeq" id="WP_141288047.1">
    <property type="nucleotide sequence ID" value="NZ_BAAAEW010000058.1"/>
</dbReference>
<evidence type="ECO:0000256" key="2">
    <source>
        <dbReference type="ARBA" id="ARBA00022741"/>
    </source>
</evidence>
<comment type="similarity">
    <text evidence="1">Belongs to the GSP E family.</text>
</comment>
<dbReference type="InterPro" id="IPR027417">
    <property type="entry name" value="P-loop_NTPase"/>
</dbReference>
<dbReference type="Proteomes" id="UP001500279">
    <property type="component" value="Unassembled WGS sequence"/>
</dbReference>
<dbReference type="Gene3D" id="3.40.50.300">
    <property type="entry name" value="P-loop containing nucleotide triphosphate hydrolases"/>
    <property type="match status" value="1"/>
</dbReference>
<organism evidence="5 6">
    <name type="scientific">Ideonella azotifigens</name>
    <dbReference type="NCBI Taxonomy" id="513160"/>
    <lineage>
        <taxon>Bacteria</taxon>
        <taxon>Pseudomonadati</taxon>
        <taxon>Pseudomonadota</taxon>
        <taxon>Betaproteobacteria</taxon>
        <taxon>Burkholderiales</taxon>
        <taxon>Sphaerotilaceae</taxon>
        <taxon>Ideonella</taxon>
    </lineage>
</organism>
<comment type="caution">
    <text evidence="5">The sequence shown here is derived from an EMBL/GenBank/DDBJ whole genome shotgun (WGS) entry which is preliminary data.</text>
</comment>
<dbReference type="EMBL" id="BAAAEW010000058">
    <property type="protein sequence ID" value="GAA0771561.1"/>
    <property type="molecule type" value="Genomic_DNA"/>
</dbReference>
<reference evidence="6" key="1">
    <citation type="journal article" date="2019" name="Int. J. Syst. Evol. Microbiol.">
        <title>The Global Catalogue of Microorganisms (GCM) 10K type strain sequencing project: providing services to taxonomists for standard genome sequencing and annotation.</title>
        <authorList>
            <consortium name="The Broad Institute Genomics Platform"/>
            <consortium name="The Broad Institute Genome Sequencing Center for Infectious Disease"/>
            <person name="Wu L."/>
            <person name="Ma J."/>
        </authorList>
    </citation>
    <scope>NUCLEOTIDE SEQUENCE [LARGE SCALE GENOMIC DNA]</scope>
    <source>
        <strain evidence="6">JCM 15503</strain>
    </source>
</reference>